<proteinExistence type="predicted"/>
<reference evidence="1 2" key="1">
    <citation type="submission" date="2020-04" db="EMBL/GenBank/DDBJ databases">
        <title>Novosphingobium sp. TW-4 isolated from soil.</title>
        <authorList>
            <person name="Dahal R.H."/>
            <person name="Chaudhary D.K."/>
        </authorList>
    </citation>
    <scope>NUCLEOTIDE SEQUENCE [LARGE SCALE GENOMIC DNA]</scope>
    <source>
        <strain evidence="1 2">TW-4</strain>
    </source>
</reference>
<gene>
    <name evidence="1" type="ORF">HHL27_13770</name>
</gene>
<accession>A0A7Y0BQV8</accession>
<dbReference type="EMBL" id="JABBGM010000006">
    <property type="protein sequence ID" value="NML94738.1"/>
    <property type="molecule type" value="Genomic_DNA"/>
</dbReference>
<evidence type="ECO:0000313" key="2">
    <source>
        <dbReference type="Proteomes" id="UP000583556"/>
    </source>
</evidence>
<evidence type="ECO:0000313" key="1">
    <source>
        <dbReference type="EMBL" id="NML94738.1"/>
    </source>
</evidence>
<protein>
    <submittedName>
        <fullName evidence="1">Uncharacterized protein</fullName>
    </submittedName>
</protein>
<sequence>MAYLDTHGRHTPAHIALDASGRIKAGFRAVGDVLADGERVSYDVTMMDAAPAGAITMHDEGTRPFVSPAAQRQAEITADAARTTEARRIINDQLVRESMSATIAERATGNSLARDAVTAIRDARTAPMAGFPAPVDSARISTADNSATVAAIRAARYL</sequence>
<dbReference type="RefSeq" id="WP_169494029.1">
    <property type="nucleotide sequence ID" value="NZ_JABBGM010000006.1"/>
</dbReference>
<organism evidence="1 2">
    <name type="scientific">Novosphingobium olei</name>
    <dbReference type="NCBI Taxonomy" id="2728851"/>
    <lineage>
        <taxon>Bacteria</taxon>
        <taxon>Pseudomonadati</taxon>
        <taxon>Pseudomonadota</taxon>
        <taxon>Alphaproteobacteria</taxon>
        <taxon>Sphingomonadales</taxon>
        <taxon>Sphingomonadaceae</taxon>
        <taxon>Novosphingobium</taxon>
    </lineage>
</organism>
<comment type="caution">
    <text evidence="1">The sequence shown here is derived from an EMBL/GenBank/DDBJ whole genome shotgun (WGS) entry which is preliminary data.</text>
</comment>
<name>A0A7Y0BQV8_9SPHN</name>
<keyword evidence="2" id="KW-1185">Reference proteome</keyword>
<dbReference type="AlphaFoldDB" id="A0A7Y0BQV8"/>
<dbReference type="Proteomes" id="UP000583556">
    <property type="component" value="Unassembled WGS sequence"/>
</dbReference>